<sequence length="89" mass="10862">MTLYEYNRRDIEEFTAPRFNTEEKDWELFKAELNRKHLPRLKRAGIISWDRDSDTITRGPKFEDVRPLIRLIDDHPDELPEDWSYPEID</sequence>
<dbReference type="OrthoDB" id="247722at2157"/>
<dbReference type="AlphaFoldDB" id="A0A7D5QLG1"/>
<name>A0A7D5QLG1_9EURY</name>
<evidence type="ECO:0000313" key="1">
    <source>
        <dbReference type="EMBL" id="QLG62785.1"/>
    </source>
</evidence>
<organism evidence="1 2">
    <name type="scientific">Halorarum salinum</name>
    <dbReference type="NCBI Taxonomy" id="2743089"/>
    <lineage>
        <taxon>Archaea</taxon>
        <taxon>Methanobacteriati</taxon>
        <taxon>Methanobacteriota</taxon>
        <taxon>Stenosarchaea group</taxon>
        <taxon>Halobacteria</taxon>
        <taxon>Halobacteriales</taxon>
        <taxon>Haloferacaceae</taxon>
        <taxon>Halorarum</taxon>
    </lineage>
</organism>
<dbReference type="GeneID" id="56038600"/>
<dbReference type="Proteomes" id="UP000509626">
    <property type="component" value="Chromosome"/>
</dbReference>
<gene>
    <name evidence="1" type="ORF">HUG12_14035</name>
</gene>
<proteinExistence type="predicted"/>
<evidence type="ECO:0000313" key="2">
    <source>
        <dbReference type="Proteomes" id="UP000509626"/>
    </source>
</evidence>
<dbReference type="EMBL" id="CP058579">
    <property type="protein sequence ID" value="QLG62785.1"/>
    <property type="molecule type" value="Genomic_DNA"/>
</dbReference>
<dbReference type="KEGG" id="halu:HUG12_14035"/>
<keyword evidence="2" id="KW-1185">Reference proteome</keyword>
<protein>
    <submittedName>
        <fullName evidence="1">Transcriptional regulator</fullName>
    </submittedName>
</protein>
<dbReference type="RefSeq" id="WP_179269370.1">
    <property type="nucleotide sequence ID" value="NZ_CP058579.1"/>
</dbReference>
<accession>A0A7D5QLG1</accession>
<reference evidence="1 2" key="1">
    <citation type="submission" date="2020-06" db="EMBL/GenBank/DDBJ databases">
        <title>NJ-3-1, isolated from saline soil.</title>
        <authorList>
            <person name="Cui H.L."/>
            <person name="Shi X."/>
        </authorList>
    </citation>
    <scope>NUCLEOTIDE SEQUENCE [LARGE SCALE GENOMIC DNA]</scope>
    <source>
        <strain evidence="1 2">NJ-3-1</strain>
    </source>
</reference>